<dbReference type="InterPro" id="IPR042100">
    <property type="entry name" value="Bug_dom1"/>
</dbReference>
<comment type="similarity">
    <text evidence="1">Belongs to the UPF0065 (bug) family.</text>
</comment>
<protein>
    <submittedName>
        <fullName evidence="3">Tripartite tricarboxylate transporter substrate binding protein</fullName>
    </submittedName>
</protein>
<feature type="chain" id="PRO_5047339009" evidence="2">
    <location>
        <begin position="31"/>
        <end position="332"/>
    </location>
</feature>
<accession>A0ABU9C6Q7</accession>
<proteinExistence type="inferred from homology"/>
<name>A0ABU9C6Q7_9BURK</name>
<keyword evidence="2" id="KW-0732">Signal</keyword>
<dbReference type="EMBL" id="JBBUTI010000005">
    <property type="protein sequence ID" value="MEK8046277.1"/>
    <property type="molecule type" value="Genomic_DNA"/>
</dbReference>
<dbReference type="RefSeq" id="WP_341398565.1">
    <property type="nucleotide sequence ID" value="NZ_JBBUTI010000005.1"/>
</dbReference>
<organism evidence="3 4">
    <name type="scientific">Ideonella margarita</name>
    <dbReference type="NCBI Taxonomy" id="2984191"/>
    <lineage>
        <taxon>Bacteria</taxon>
        <taxon>Pseudomonadati</taxon>
        <taxon>Pseudomonadota</taxon>
        <taxon>Betaproteobacteria</taxon>
        <taxon>Burkholderiales</taxon>
        <taxon>Sphaerotilaceae</taxon>
        <taxon>Ideonella</taxon>
    </lineage>
</organism>
<evidence type="ECO:0000256" key="2">
    <source>
        <dbReference type="SAM" id="SignalP"/>
    </source>
</evidence>
<dbReference type="CDD" id="cd13578">
    <property type="entry name" value="PBP2_Bug27"/>
    <property type="match status" value="1"/>
</dbReference>
<dbReference type="PIRSF" id="PIRSF017082">
    <property type="entry name" value="YflP"/>
    <property type="match status" value="1"/>
</dbReference>
<dbReference type="Gene3D" id="3.40.190.150">
    <property type="entry name" value="Bordetella uptake gene, domain 1"/>
    <property type="match status" value="1"/>
</dbReference>
<dbReference type="Pfam" id="PF03401">
    <property type="entry name" value="TctC"/>
    <property type="match status" value="1"/>
</dbReference>
<sequence length="332" mass="34522">MQHPLHLAGLGRRTLLALGAGLALLPAVHAQAPAWPTKPLTMVVPWPPAGPSDIAARPLAKGLQDVLGQPVVIENKAGAGGNVGTAAVVQAPADGYTLLVTSSAPIAINGSLYKKMPFDAARDLVPVTNVLRMPLVLVVNPASGINDLAGLMAYVRNKPEGVSIANSGNGTPQHLTAELFRDAARLKLDHVPYKGSAPAISDVLAGHVPMMFDSLAAIMPHIKSGKVKAIAVTGAKRSALLPAVPTMAEGGVAGVESYAWYGFFAKAGTPQPVVDKLNAAALQVMKTPEFQRVLTDAGSEFVGDTPAHFAQFVKAETVKWDRIVKQSGATLD</sequence>
<dbReference type="PANTHER" id="PTHR42928">
    <property type="entry name" value="TRICARBOXYLATE-BINDING PROTEIN"/>
    <property type="match status" value="1"/>
</dbReference>
<dbReference type="PANTHER" id="PTHR42928:SF5">
    <property type="entry name" value="BLR1237 PROTEIN"/>
    <property type="match status" value="1"/>
</dbReference>
<evidence type="ECO:0000313" key="4">
    <source>
        <dbReference type="Proteomes" id="UP001379945"/>
    </source>
</evidence>
<dbReference type="Gene3D" id="3.40.190.10">
    <property type="entry name" value="Periplasmic binding protein-like II"/>
    <property type="match status" value="1"/>
</dbReference>
<reference evidence="3 4" key="1">
    <citation type="submission" date="2024-04" db="EMBL/GenBank/DDBJ databases">
        <title>Novel species of the genus Ideonella isolated from streams.</title>
        <authorList>
            <person name="Lu H."/>
        </authorList>
    </citation>
    <scope>NUCLEOTIDE SEQUENCE [LARGE SCALE GENOMIC DNA]</scope>
    <source>
        <strain evidence="3 4">LYT19W</strain>
    </source>
</reference>
<dbReference type="SUPFAM" id="SSF53850">
    <property type="entry name" value="Periplasmic binding protein-like II"/>
    <property type="match status" value="1"/>
</dbReference>
<gene>
    <name evidence="3" type="ORF">AACH00_07985</name>
</gene>
<feature type="signal peptide" evidence="2">
    <location>
        <begin position="1"/>
        <end position="30"/>
    </location>
</feature>
<keyword evidence="4" id="KW-1185">Reference proteome</keyword>
<dbReference type="InterPro" id="IPR005064">
    <property type="entry name" value="BUG"/>
</dbReference>
<evidence type="ECO:0000256" key="1">
    <source>
        <dbReference type="ARBA" id="ARBA00006987"/>
    </source>
</evidence>
<dbReference type="Proteomes" id="UP001379945">
    <property type="component" value="Unassembled WGS sequence"/>
</dbReference>
<evidence type="ECO:0000313" key="3">
    <source>
        <dbReference type="EMBL" id="MEK8046277.1"/>
    </source>
</evidence>
<comment type="caution">
    <text evidence="3">The sequence shown here is derived from an EMBL/GenBank/DDBJ whole genome shotgun (WGS) entry which is preliminary data.</text>
</comment>